<feature type="domain" description="Alpha 1,4-glycosyltransferase" evidence="1">
    <location>
        <begin position="296"/>
        <end position="416"/>
    </location>
</feature>
<dbReference type="InterPro" id="IPR007577">
    <property type="entry name" value="GlycoTrfase_DXD_sugar-bd_CS"/>
</dbReference>
<sequence>MSTKAFQLSQILFARRWIHKSWKHDETSLDRGPPKQSWAFSLLVALVTPSELYLFHKDDLENGSSYYDQLQTHQTAQLKIITSVGDGGRYLVPRLDVTTSEEQLIQPENKLNPEVMGLFETSGLERRFDSRVREFFGRNQCKVQIFMTWISPVDSFGEREFFGLESLFHTNPRSCLIILSRTMDSEKGRKILEPLINNGLCVEAMGFDLWGLLKNTPAESWFNDIKNGNKDAGEIPLAQNLSNLIRLAAVYKFGGAYLDTDFIILKDISGLRNSIGAQSVDVNGKWTRLNNAVLIFDKNHPLVYKFMDEFASTFDGNKWGHNGPYLVSRVVARNTGDSNFTILPPVAFYPVAWTRVVGFFTRPNDPVSEKWVEAKIRQLNALAYGVHLWNSQSNRLKIEDGSIIGRLISNHCVICRRQISKSS</sequence>
<dbReference type="InterPro" id="IPR044789">
    <property type="entry name" value="Put_A1-4-GlycosylTfrase_plant"/>
</dbReference>
<dbReference type="Gene3D" id="3.90.550.20">
    <property type="match status" value="1"/>
</dbReference>
<gene>
    <name evidence="2" type="ORF">CDL12_02220</name>
</gene>
<dbReference type="GO" id="GO:0016757">
    <property type="term" value="F:glycosyltransferase activity"/>
    <property type="evidence" value="ECO:0007669"/>
    <property type="project" value="UniProtKB-KW"/>
</dbReference>
<evidence type="ECO:0000313" key="2">
    <source>
        <dbReference type="EMBL" id="PIN25033.1"/>
    </source>
</evidence>
<proteinExistence type="predicted"/>
<dbReference type="InterPro" id="IPR029044">
    <property type="entry name" value="Nucleotide-diphossugar_trans"/>
</dbReference>
<dbReference type="Proteomes" id="UP000231279">
    <property type="component" value="Unassembled WGS sequence"/>
</dbReference>
<dbReference type="SUPFAM" id="SSF53448">
    <property type="entry name" value="Nucleotide-diphospho-sugar transferases"/>
    <property type="match status" value="1"/>
</dbReference>
<protein>
    <submittedName>
        <fullName evidence="2">Alpha-1,4-N-acetylglucosaminyltransferase</fullName>
    </submittedName>
</protein>
<keyword evidence="2" id="KW-0808">Transferase</keyword>
<dbReference type="Pfam" id="PF04488">
    <property type="entry name" value="Gly_transf_sug"/>
    <property type="match status" value="1"/>
</dbReference>
<dbReference type="AlphaFoldDB" id="A0A2G9I5J9"/>
<comment type="caution">
    <text evidence="2">The sequence shown here is derived from an EMBL/GenBank/DDBJ whole genome shotgun (WGS) entry which is preliminary data.</text>
</comment>
<dbReference type="InterPro" id="IPR007652">
    <property type="entry name" value="A1-4-GlycosylTfrase_dom"/>
</dbReference>
<keyword evidence="3" id="KW-1185">Reference proteome</keyword>
<name>A0A2G9I5J9_9LAMI</name>
<keyword evidence="2" id="KW-0328">Glycosyltransferase</keyword>
<dbReference type="STRING" id="429701.A0A2G9I5J9"/>
<dbReference type="OrthoDB" id="409543at2759"/>
<reference evidence="3" key="1">
    <citation type="journal article" date="2018" name="Gigascience">
        <title>Genome assembly of the Pink Ipe (Handroanthus impetiginosus, Bignoniaceae), a highly valued, ecologically keystone Neotropical timber forest tree.</title>
        <authorList>
            <person name="Silva-Junior O.B."/>
            <person name="Grattapaglia D."/>
            <person name="Novaes E."/>
            <person name="Collevatti R.G."/>
        </authorList>
    </citation>
    <scope>NUCLEOTIDE SEQUENCE [LARGE SCALE GENOMIC DNA]</scope>
    <source>
        <strain evidence="3">cv. UFG-1</strain>
    </source>
</reference>
<dbReference type="Pfam" id="PF04572">
    <property type="entry name" value="Gb3_synth"/>
    <property type="match status" value="1"/>
</dbReference>
<evidence type="ECO:0000259" key="1">
    <source>
        <dbReference type="Pfam" id="PF04572"/>
    </source>
</evidence>
<evidence type="ECO:0000313" key="3">
    <source>
        <dbReference type="Proteomes" id="UP000231279"/>
    </source>
</evidence>
<organism evidence="2 3">
    <name type="scientific">Handroanthus impetiginosus</name>
    <dbReference type="NCBI Taxonomy" id="429701"/>
    <lineage>
        <taxon>Eukaryota</taxon>
        <taxon>Viridiplantae</taxon>
        <taxon>Streptophyta</taxon>
        <taxon>Embryophyta</taxon>
        <taxon>Tracheophyta</taxon>
        <taxon>Spermatophyta</taxon>
        <taxon>Magnoliopsida</taxon>
        <taxon>eudicotyledons</taxon>
        <taxon>Gunneridae</taxon>
        <taxon>Pentapetalae</taxon>
        <taxon>asterids</taxon>
        <taxon>lamiids</taxon>
        <taxon>Lamiales</taxon>
        <taxon>Bignoniaceae</taxon>
        <taxon>Crescentiina</taxon>
        <taxon>Tabebuia alliance</taxon>
        <taxon>Handroanthus</taxon>
    </lineage>
</organism>
<dbReference type="PANTHER" id="PTHR46781:SF2">
    <property type="entry name" value="ALPHA 1,4-GLYCOSYLTRANSFERASE FAMILY PROTEIN"/>
    <property type="match status" value="1"/>
</dbReference>
<dbReference type="PANTHER" id="PTHR46781">
    <property type="entry name" value="ALPHA 1,4-GLYCOSYLTRANSFERASE FAMILY PROTEIN"/>
    <property type="match status" value="1"/>
</dbReference>
<dbReference type="EMBL" id="NKXS01000321">
    <property type="protein sequence ID" value="PIN25033.1"/>
    <property type="molecule type" value="Genomic_DNA"/>
</dbReference>
<accession>A0A2G9I5J9</accession>